<reference evidence="3 4" key="1">
    <citation type="submission" date="2016-12" db="EMBL/GenBank/DDBJ databases">
        <title>Complete genome sequence of Clostridium kluyveri JZZ isolated from the pit mud of a Chinese flavor liquor-making factory.</title>
        <authorList>
            <person name="Wang Y."/>
        </authorList>
    </citation>
    <scope>NUCLEOTIDE SEQUENCE [LARGE SCALE GENOMIC DNA]</scope>
    <source>
        <strain evidence="3 4">JZZ</strain>
    </source>
</reference>
<dbReference type="InterPro" id="IPR008756">
    <property type="entry name" value="Peptidase_M56"/>
</dbReference>
<feature type="transmembrane region" description="Helical" evidence="1">
    <location>
        <begin position="37"/>
        <end position="59"/>
    </location>
</feature>
<feature type="transmembrane region" description="Helical" evidence="1">
    <location>
        <begin position="214"/>
        <end position="237"/>
    </location>
</feature>
<dbReference type="CDD" id="cd07341">
    <property type="entry name" value="M56_BlaR1_MecR1_like"/>
    <property type="match status" value="1"/>
</dbReference>
<dbReference type="Proteomes" id="UP000184604">
    <property type="component" value="Chromosome"/>
</dbReference>
<evidence type="ECO:0000313" key="3">
    <source>
        <dbReference type="EMBL" id="APM38923.1"/>
    </source>
</evidence>
<dbReference type="AlphaFoldDB" id="A0A1L5F7G2"/>
<dbReference type="InterPro" id="IPR052173">
    <property type="entry name" value="Beta-lactam_resp_regulator"/>
</dbReference>
<name>A0A1L5F7G2_CLOKL</name>
<keyword evidence="1" id="KW-0812">Transmembrane</keyword>
<dbReference type="PANTHER" id="PTHR34978">
    <property type="entry name" value="POSSIBLE SENSOR-TRANSDUCER PROTEIN BLAR"/>
    <property type="match status" value="1"/>
</dbReference>
<feature type="transmembrane region" description="Helical" evidence="1">
    <location>
        <begin position="106"/>
        <end position="132"/>
    </location>
</feature>
<sequence>MEIFIKNLLYASIVGSIEIMSIIVLKTTLLKRYTCAFNYYIWLAVIFKMITPFKIPIYIPEKISYIFQHSPNNVKTIIESGISLSESMKIKNNANIITANYPIENYFIILFYIWLIVSIILLSYHIISYIIFNNKIKHFIYDVPDSEIRNIYSKLLVEMNIKRKISLKLCWGISTPLGIGIFNSHILIPCVSYDNQELKYILKHELMHYKRHDMIYKILLLITVTVYWFNPLVYIMYKIVSNDCELSCDEAVLKKSNMKERKLYASTLINSLRLNKNNVIKQNLITGFNNNKNILKRRLENMLNLKIKQKGVIWGILITVIVVCSFISVNVLAEATKNNSTSAIENTKTQQQKITSDNYSDALQEYIKDNPTKFDKDNPTKILDDFMKENNLDHLTVDFTAPVNTD</sequence>
<proteinExistence type="predicted"/>
<evidence type="ECO:0000256" key="1">
    <source>
        <dbReference type="SAM" id="Phobius"/>
    </source>
</evidence>
<dbReference type="EMBL" id="CP018335">
    <property type="protein sequence ID" value="APM38923.1"/>
    <property type="molecule type" value="Genomic_DNA"/>
</dbReference>
<feature type="transmembrane region" description="Helical" evidence="1">
    <location>
        <begin position="312"/>
        <end position="333"/>
    </location>
</feature>
<dbReference type="PANTHER" id="PTHR34978:SF3">
    <property type="entry name" value="SLR0241 PROTEIN"/>
    <property type="match status" value="1"/>
</dbReference>
<gene>
    <name evidence="3" type="ORF">BS101_09240</name>
</gene>
<keyword evidence="1" id="KW-0472">Membrane</keyword>
<feature type="domain" description="Peptidase M56" evidence="2">
    <location>
        <begin position="8"/>
        <end position="301"/>
    </location>
</feature>
<evidence type="ECO:0000259" key="2">
    <source>
        <dbReference type="Pfam" id="PF05569"/>
    </source>
</evidence>
<evidence type="ECO:0000313" key="4">
    <source>
        <dbReference type="Proteomes" id="UP000184604"/>
    </source>
</evidence>
<accession>A0A1L5F7G2</accession>
<keyword evidence="1" id="KW-1133">Transmembrane helix</keyword>
<organism evidence="3 4">
    <name type="scientific">Clostridium kluyveri</name>
    <dbReference type="NCBI Taxonomy" id="1534"/>
    <lineage>
        <taxon>Bacteria</taxon>
        <taxon>Bacillati</taxon>
        <taxon>Bacillota</taxon>
        <taxon>Clostridia</taxon>
        <taxon>Eubacteriales</taxon>
        <taxon>Clostridiaceae</taxon>
        <taxon>Clostridium</taxon>
    </lineage>
</organism>
<protein>
    <submittedName>
        <fullName evidence="3">Peptidase</fullName>
    </submittedName>
</protein>
<feature type="transmembrane region" description="Helical" evidence="1">
    <location>
        <begin position="7"/>
        <end position="25"/>
    </location>
</feature>
<dbReference type="Pfam" id="PF05569">
    <property type="entry name" value="Peptidase_M56"/>
    <property type="match status" value="1"/>
</dbReference>